<evidence type="ECO:0000256" key="1">
    <source>
        <dbReference type="SAM" id="MobiDB-lite"/>
    </source>
</evidence>
<proteinExistence type="predicted"/>
<keyword evidence="2" id="KW-1133">Transmembrane helix</keyword>
<keyword evidence="2" id="KW-0472">Membrane</keyword>
<feature type="transmembrane region" description="Helical" evidence="2">
    <location>
        <begin position="115"/>
        <end position="135"/>
    </location>
</feature>
<evidence type="ECO:0000256" key="3">
    <source>
        <dbReference type="SAM" id="SignalP"/>
    </source>
</evidence>
<sequence length="153" mass="14490">MRAAAIALRTAGVAAVLAAAPAALVLAPAEPAAGSGQESVRAGIPAAAPMVPSLLTPRAGPDPAVLVEARGASDGGARTNSTGSTESTGSTGSGDGAGPVETAVDGPAAESAGPGTAHTVIGLVLAGVAAVVVAVRGTHRRRRAESGGRPARH</sequence>
<gene>
    <name evidence="4" type="ORF">STSU_023550</name>
</gene>
<protein>
    <submittedName>
        <fullName evidence="4">Uncharacterized protein</fullName>
    </submittedName>
</protein>
<organism evidence="4 5">
    <name type="scientific">Streptomyces tsukubensis (strain DSM 42081 / NBRC 108919 / NRRL 18488 / 9993)</name>
    <dbReference type="NCBI Taxonomy" id="1114943"/>
    <lineage>
        <taxon>Bacteria</taxon>
        <taxon>Bacillati</taxon>
        <taxon>Actinomycetota</taxon>
        <taxon>Actinomycetes</taxon>
        <taxon>Kitasatosporales</taxon>
        <taxon>Streptomycetaceae</taxon>
        <taxon>Streptomyces</taxon>
    </lineage>
</organism>
<reference evidence="4 5" key="1">
    <citation type="journal article" date="2012" name="J. Bacteriol.">
        <title>Draft genome of Streptomyces tsukubaensis NRRL 18488, the producer of the clinically important immunosuppressant tacrolimus (FK506).</title>
        <authorList>
            <person name="Barreiro C."/>
            <person name="Prieto C."/>
            <person name="Sola-Landa A."/>
            <person name="Solera E."/>
            <person name="Martinez-Castro M."/>
            <person name="Perez-Redondo R."/>
            <person name="Garcia-Estrada C."/>
            <person name="Aparicio J.F."/>
            <person name="Fernandez-Martinez L.T."/>
            <person name="Santos-Aberturas J."/>
            <person name="Salehi-Najafabadi Z."/>
            <person name="Rodriguez-Garcia A."/>
            <person name="Tauch A."/>
            <person name="Martin J.F."/>
        </authorList>
    </citation>
    <scope>NUCLEOTIDE SEQUENCE [LARGE SCALE GENOMIC DNA]</scope>
    <source>
        <strain evidence="5">DSM 42081 / NBRC 108919 / NRRL 18488 / 9993</strain>
    </source>
</reference>
<dbReference type="RefSeq" id="WP_006349141.1">
    <property type="nucleotide sequence ID" value="NZ_CP029159.1"/>
</dbReference>
<dbReference type="Proteomes" id="UP000005940">
    <property type="component" value="Chromosome"/>
</dbReference>
<dbReference type="EMBL" id="CP029159">
    <property type="protein sequence ID" value="QKM69698.1"/>
    <property type="molecule type" value="Genomic_DNA"/>
</dbReference>
<keyword evidence="3" id="KW-0732">Signal</keyword>
<feature type="chain" id="PRO_5038453752" evidence="3">
    <location>
        <begin position="19"/>
        <end position="153"/>
    </location>
</feature>
<evidence type="ECO:0000313" key="4">
    <source>
        <dbReference type="EMBL" id="QKM69698.1"/>
    </source>
</evidence>
<keyword evidence="2" id="KW-0812">Transmembrane</keyword>
<name>I2MYQ0_STRT9</name>
<evidence type="ECO:0000313" key="5">
    <source>
        <dbReference type="Proteomes" id="UP000005940"/>
    </source>
</evidence>
<keyword evidence="5" id="KW-1185">Reference proteome</keyword>
<evidence type="ECO:0000256" key="2">
    <source>
        <dbReference type="SAM" id="Phobius"/>
    </source>
</evidence>
<feature type="compositionally biased region" description="Low complexity" evidence="1">
    <location>
        <begin position="79"/>
        <end position="90"/>
    </location>
</feature>
<feature type="signal peptide" evidence="3">
    <location>
        <begin position="1"/>
        <end position="18"/>
    </location>
</feature>
<dbReference type="AlphaFoldDB" id="I2MYQ0"/>
<feature type="region of interest" description="Disordered" evidence="1">
    <location>
        <begin position="52"/>
        <end position="113"/>
    </location>
</feature>
<accession>I2MYQ0</accession>